<keyword evidence="4" id="KW-0378">Hydrolase</keyword>
<proteinExistence type="predicted"/>
<protein>
    <submittedName>
        <fullName evidence="4">Alpha/beta fold hydrolase</fullName>
    </submittedName>
</protein>
<keyword evidence="2" id="KW-0012">Acyltransferase</keyword>
<dbReference type="Pfam" id="PF07167">
    <property type="entry name" value="PhaC_N"/>
    <property type="match status" value="1"/>
</dbReference>
<name>A0ABT4VLV6_9HYPH</name>
<evidence type="ECO:0000313" key="5">
    <source>
        <dbReference type="Proteomes" id="UP001148313"/>
    </source>
</evidence>
<dbReference type="PANTHER" id="PTHR36837:SF5">
    <property type="entry name" value="POLY-3-HYDROXYBUTYRATE SYNTHASE"/>
    <property type="match status" value="1"/>
</dbReference>
<evidence type="ECO:0000259" key="3">
    <source>
        <dbReference type="Pfam" id="PF07167"/>
    </source>
</evidence>
<dbReference type="InterPro" id="IPR010941">
    <property type="entry name" value="PhaC_N"/>
</dbReference>
<evidence type="ECO:0000313" key="4">
    <source>
        <dbReference type="EMBL" id="MDA4845145.1"/>
    </source>
</evidence>
<dbReference type="RefSeq" id="WP_271088713.1">
    <property type="nucleotide sequence ID" value="NZ_JAPJZH010000003.1"/>
</dbReference>
<dbReference type="SUPFAM" id="SSF53474">
    <property type="entry name" value="alpha/beta-Hydrolases"/>
    <property type="match status" value="1"/>
</dbReference>
<accession>A0ABT4VLV6</accession>
<dbReference type="Proteomes" id="UP001148313">
    <property type="component" value="Unassembled WGS sequence"/>
</dbReference>
<gene>
    <name evidence="4" type="ORF">OOZ53_07265</name>
</gene>
<reference evidence="4" key="1">
    <citation type="submission" date="2022-11" db="EMBL/GenBank/DDBJ databases">
        <title>Hoeflea poritis sp. nov., isolated from scleractinian coral Porites lutea.</title>
        <authorList>
            <person name="Zhang G."/>
            <person name="Wei Q."/>
            <person name="Cai L."/>
        </authorList>
    </citation>
    <scope>NUCLEOTIDE SEQUENCE</scope>
    <source>
        <strain evidence="4">E7-10</strain>
    </source>
</reference>
<comment type="caution">
    <text evidence="4">The sequence shown here is derived from an EMBL/GenBank/DDBJ whole genome shotgun (WGS) entry which is preliminary data.</text>
</comment>
<dbReference type="GO" id="GO:0016787">
    <property type="term" value="F:hydrolase activity"/>
    <property type="evidence" value="ECO:0007669"/>
    <property type="project" value="UniProtKB-KW"/>
</dbReference>
<sequence>MTRKREENDRIVGSVASFYAAMARQPMDFVRHGVNFGNQMFGILGGADTADKHAADKRFSDPVWSSNHAYRALKNSYLSWCKSTQAWINDLDMDVRDKERIRLLAGTILDGWSPTNMLVGNPSAMKKTLETGGENILSGLRNLVSDLANNGAMPSSVDRSQFQVGENLGISKGDVVDRDELRELIQYKAQTDKVHGTPILIVPPQINKFYIWDLSPGRSLVEFLIQQGFSVFIVSWRNPGPKDAEYGLDDYVQSLDRASEVVSKISRAKKIHIAGACSGGISLSLLLSYWAAKGIDRAASATFLVTILDTDGASDTSMGLFANLEILTLAKSISRSKGIVRGRDLARVFALLRPNDLIWAYWVNNYLMGETPPAFDILYWNDDTTNMTASLHGDYIALLEENGIKTRRASVLNEQVDLSRVTCDSFVLGGSTDHITPWKGCYRTVEMLGGKSEFVLSSSGHIQAIVNPPSNQKAKFRTMDELPKSTEAFLENSSEIEGTWWLHWAEWLKQRSQKEKAAPGSSGNAEFMPLCAAPGKYVLEGES</sequence>
<keyword evidence="5" id="KW-1185">Reference proteome</keyword>
<feature type="domain" description="Poly-beta-hydroxybutyrate polymerase N-terminal" evidence="3">
    <location>
        <begin position="56"/>
        <end position="224"/>
    </location>
</feature>
<dbReference type="EMBL" id="JAPJZH010000003">
    <property type="protein sequence ID" value="MDA4845145.1"/>
    <property type="molecule type" value="Genomic_DNA"/>
</dbReference>
<dbReference type="InterPro" id="IPR051321">
    <property type="entry name" value="PHA/PHB_synthase"/>
</dbReference>
<keyword evidence="1" id="KW-0808">Transferase</keyword>
<evidence type="ECO:0000256" key="2">
    <source>
        <dbReference type="ARBA" id="ARBA00023315"/>
    </source>
</evidence>
<dbReference type="InterPro" id="IPR029058">
    <property type="entry name" value="AB_hydrolase_fold"/>
</dbReference>
<dbReference type="Gene3D" id="3.40.50.1820">
    <property type="entry name" value="alpha/beta hydrolase"/>
    <property type="match status" value="1"/>
</dbReference>
<evidence type="ECO:0000256" key="1">
    <source>
        <dbReference type="ARBA" id="ARBA00022679"/>
    </source>
</evidence>
<organism evidence="4 5">
    <name type="scientific">Hoeflea poritis</name>
    <dbReference type="NCBI Taxonomy" id="2993659"/>
    <lineage>
        <taxon>Bacteria</taxon>
        <taxon>Pseudomonadati</taxon>
        <taxon>Pseudomonadota</taxon>
        <taxon>Alphaproteobacteria</taxon>
        <taxon>Hyphomicrobiales</taxon>
        <taxon>Rhizobiaceae</taxon>
        <taxon>Hoeflea</taxon>
    </lineage>
</organism>
<dbReference type="PANTHER" id="PTHR36837">
    <property type="entry name" value="POLY(3-HYDROXYALKANOATE) POLYMERASE SUBUNIT PHAC"/>
    <property type="match status" value="1"/>
</dbReference>